<dbReference type="PANTHER" id="PTHR24221">
    <property type="entry name" value="ATP-BINDING CASSETTE SUB-FAMILY B"/>
    <property type="match status" value="1"/>
</dbReference>
<keyword evidence="4 10" id="KW-0067">ATP-binding</keyword>
<dbReference type="SMART" id="SM00382">
    <property type="entry name" value="AAA"/>
    <property type="match status" value="1"/>
</dbReference>
<dbReference type="SUPFAM" id="SSF90123">
    <property type="entry name" value="ABC transporter transmembrane region"/>
    <property type="match status" value="1"/>
</dbReference>
<sequence>MQKCTQKDNNKKNSGIWQLFLRTMRTMGKRRFMYYGSILGMSITFAMFSVMEAFLMKIVVDIAQKGEWDRLISSVVIIVITGVIVLLGYRFACIRYNVEAKRIYGKLYEQVLSHEMKLPCEYYENHHSGEMLSKVSFDLGRMGDIFGSRFRRVVMPFIMVVVFLVPMFALSWQLTLCLVAVNTVLIGVTMVLTGPLKSLSKKMSESNSIMTKHITDLIQGIIQVRMFPAGRKTVDRYNEEADVYAVKSDKRNMFSSLLECANTGFDLICNLVFLALGILFVQKGYTTLGAIAAIYTMYGRFSRQFLQMGKYIPELIAYLTYAQNIFDFLDEKTEDKSKKLNKSDILNHKDINEDVVINEINNFCGHNTILNNADYSVKISDLTFSYIKDENNAPIVVLDNYNERIKSGEFVAVTGASGSGKTTLSKLLMGFYKPDSGMIEVCGNNLDDISLAAGRSFFALVPQDAILFNMSIMDNIRMGRLDATEAEIIKAAKMANAHQFIIEFTDGYDTVVGEKGMSVSGGQRQRIAIARAILKNAPIMLMDEATSALDNESERAVNETLQNLKGRMTIIMIAHRTSTIQMADRVIGL</sequence>
<dbReference type="Pfam" id="PF00005">
    <property type="entry name" value="ABC_tran"/>
    <property type="match status" value="1"/>
</dbReference>
<accession>A0ABV1BWF7</accession>
<dbReference type="SUPFAM" id="SSF52540">
    <property type="entry name" value="P-loop containing nucleoside triphosphate hydrolases"/>
    <property type="match status" value="1"/>
</dbReference>
<evidence type="ECO:0000256" key="2">
    <source>
        <dbReference type="ARBA" id="ARBA00022692"/>
    </source>
</evidence>
<feature type="domain" description="ABC transmembrane type-1" evidence="9">
    <location>
        <begin position="38"/>
        <end position="317"/>
    </location>
</feature>
<dbReference type="Gene3D" id="3.40.50.300">
    <property type="entry name" value="P-loop containing nucleotide triphosphate hydrolases"/>
    <property type="match status" value="1"/>
</dbReference>
<feature type="transmembrane region" description="Helical" evidence="7">
    <location>
        <begin position="32"/>
        <end position="51"/>
    </location>
</feature>
<dbReference type="RefSeq" id="WP_349153405.1">
    <property type="nucleotide sequence ID" value="NZ_JBBMER010000003.1"/>
</dbReference>
<keyword evidence="6 7" id="KW-0472">Membrane</keyword>
<feature type="transmembrane region" description="Helical" evidence="7">
    <location>
        <begin position="71"/>
        <end position="92"/>
    </location>
</feature>
<dbReference type="PROSITE" id="PS00211">
    <property type="entry name" value="ABC_TRANSPORTER_1"/>
    <property type="match status" value="1"/>
</dbReference>
<evidence type="ECO:0000313" key="11">
    <source>
        <dbReference type="Proteomes" id="UP001442364"/>
    </source>
</evidence>
<evidence type="ECO:0000256" key="3">
    <source>
        <dbReference type="ARBA" id="ARBA00022741"/>
    </source>
</evidence>
<keyword evidence="11" id="KW-1185">Reference proteome</keyword>
<proteinExistence type="predicted"/>
<reference evidence="10 11" key="1">
    <citation type="submission" date="2024-03" db="EMBL/GenBank/DDBJ databases">
        <title>Human intestinal bacterial collection.</title>
        <authorList>
            <person name="Pauvert C."/>
            <person name="Hitch T.C.A."/>
            <person name="Clavel T."/>
        </authorList>
    </citation>
    <scope>NUCLEOTIDE SEQUENCE [LARGE SCALE GENOMIC DNA]</scope>
    <source>
        <strain evidence="10 11">CLA-AA-H255</strain>
    </source>
</reference>
<dbReference type="EMBL" id="JBBMER010000003">
    <property type="protein sequence ID" value="MEQ2379283.1"/>
    <property type="molecule type" value="Genomic_DNA"/>
</dbReference>
<organism evidence="10 11">
    <name type="scientific">[Lactobacillus] rogosae</name>
    <dbReference type="NCBI Taxonomy" id="706562"/>
    <lineage>
        <taxon>Bacteria</taxon>
        <taxon>Bacillati</taxon>
        <taxon>Bacillota</taxon>
        <taxon>Clostridia</taxon>
        <taxon>Lachnospirales</taxon>
        <taxon>Lachnospiraceae</taxon>
        <taxon>Lachnospira</taxon>
    </lineage>
</organism>
<feature type="domain" description="ABC transporter" evidence="8">
    <location>
        <begin position="377"/>
        <end position="589"/>
    </location>
</feature>
<evidence type="ECO:0000259" key="8">
    <source>
        <dbReference type="PROSITE" id="PS50893"/>
    </source>
</evidence>
<dbReference type="InterPro" id="IPR036640">
    <property type="entry name" value="ABC1_TM_sf"/>
</dbReference>
<dbReference type="InterPro" id="IPR017871">
    <property type="entry name" value="ABC_transporter-like_CS"/>
</dbReference>
<evidence type="ECO:0000256" key="4">
    <source>
        <dbReference type="ARBA" id="ARBA00022840"/>
    </source>
</evidence>
<dbReference type="Gene3D" id="1.20.1560.10">
    <property type="entry name" value="ABC transporter type 1, transmembrane domain"/>
    <property type="match status" value="1"/>
</dbReference>
<protein>
    <submittedName>
        <fullName evidence="10">ABC transporter ATP-binding protein</fullName>
    </submittedName>
</protein>
<dbReference type="PROSITE" id="PS50893">
    <property type="entry name" value="ABC_TRANSPORTER_2"/>
    <property type="match status" value="1"/>
</dbReference>
<dbReference type="Pfam" id="PF00664">
    <property type="entry name" value="ABC_membrane"/>
    <property type="match status" value="1"/>
</dbReference>
<name>A0ABV1BWF7_9FIRM</name>
<dbReference type="PANTHER" id="PTHR24221:SF654">
    <property type="entry name" value="ATP-BINDING CASSETTE SUB-FAMILY B MEMBER 6"/>
    <property type="match status" value="1"/>
</dbReference>
<gene>
    <name evidence="10" type="ORF">WMO14_05250</name>
</gene>
<feature type="transmembrane region" description="Helical" evidence="7">
    <location>
        <begin position="178"/>
        <end position="196"/>
    </location>
</feature>
<evidence type="ECO:0000313" key="10">
    <source>
        <dbReference type="EMBL" id="MEQ2379283.1"/>
    </source>
</evidence>
<dbReference type="InterPro" id="IPR011527">
    <property type="entry name" value="ABC1_TM_dom"/>
</dbReference>
<dbReference type="PROSITE" id="PS50929">
    <property type="entry name" value="ABC_TM1F"/>
    <property type="match status" value="1"/>
</dbReference>
<dbReference type="CDD" id="cd07346">
    <property type="entry name" value="ABC_6TM_exporters"/>
    <property type="match status" value="1"/>
</dbReference>
<dbReference type="GO" id="GO:0005524">
    <property type="term" value="F:ATP binding"/>
    <property type="evidence" value="ECO:0007669"/>
    <property type="project" value="UniProtKB-KW"/>
</dbReference>
<evidence type="ECO:0000256" key="6">
    <source>
        <dbReference type="ARBA" id="ARBA00023136"/>
    </source>
</evidence>
<feature type="transmembrane region" description="Helical" evidence="7">
    <location>
        <begin position="153"/>
        <end position="172"/>
    </location>
</feature>
<dbReference type="Proteomes" id="UP001442364">
    <property type="component" value="Unassembled WGS sequence"/>
</dbReference>
<evidence type="ECO:0000256" key="7">
    <source>
        <dbReference type="SAM" id="Phobius"/>
    </source>
</evidence>
<dbReference type="InterPro" id="IPR027417">
    <property type="entry name" value="P-loop_NTPase"/>
</dbReference>
<keyword evidence="2 7" id="KW-0812">Transmembrane</keyword>
<comment type="subcellular location">
    <subcellularLocation>
        <location evidence="1">Cell membrane</location>
        <topology evidence="1">Multi-pass membrane protein</topology>
    </subcellularLocation>
</comment>
<keyword evidence="5 7" id="KW-1133">Transmembrane helix</keyword>
<dbReference type="InterPro" id="IPR039421">
    <property type="entry name" value="Type_1_exporter"/>
</dbReference>
<dbReference type="InterPro" id="IPR003439">
    <property type="entry name" value="ABC_transporter-like_ATP-bd"/>
</dbReference>
<comment type="caution">
    <text evidence="10">The sequence shown here is derived from an EMBL/GenBank/DDBJ whole genome shotgun (WGS) entry which is preliminary data.</text>
</comment>
<evidence type="ECO:0000256" key="5">
    <source>
        <dbReference type="ARBA" id="ARBA00022989"/>
    </source>
</evidence>
<evidence type="ECO:0000259" key="9">
    <source>
        <dbReference type="PROSITE" id="PS50929"/>
    </source>
</evidence>
<dbReference type="InterPro" id="IPR003593">
    <property type="entry name" value="AAA+_ATPase"/>
</dbReference>
<keyword evidence="3" id="KW-0547">Nucleotide-binding</keyword>
<evidence type="ECO:0000256" key="1">
    <source>
        <dbReference type="ARBA" id="ARBA00004651"/>
    </source>
</evidence>